<dbReference type="AlphaFoldDB" id="A0AB34V9Q0"/>
<reference evidence="2 3" key="1">
    <citation type="journal article" date="2016" name="Front. Microbiol.">
        <title>Genomic Resource of Rice Seed Associated Bacteria.</title>
        <authorList>
            <person name="Midha S."/>
            <person name="Bansal K."/>
            <person name="Sharma S."/>
            <person name="Kumar N."/>
            <person name="Patil P.P."/>
            <person name="Chaudhry V."/>
            <person name="Patil P.B."/>
        </authorList>
    </citation>
    <scope>NUCLEOTIDE SEQUENCE [LARGE SCALE GENOMIC DNA]</scope>
    <source>
        <strain evidence="2 3">RSA13</strain>
    </source>
</reference>
<sequence>MVAVNLLPWRHWRWQRQRRQSLRMLAVTSGLVVLLVAGQCWRDHKALRRVQRQHVGLSHALKAAEQQVVQQQRLLKQLDEAQQRRHWLHQQSRQFHVWQQLWLALPALLPDGLWLTRLDKRETSLQLEGKAQHMQEIRVFRQRLSDVALFSQIKQGNVQRQPEGEYRFVLHIRLKEATSE</sequence>
<gene>
    <name evidence="2" type="ORF">RSA13_20965</name>
</gene>
<dbReference type="RefSeq" id="WP_058701420.1">
    <property type="nucleotide sequence ID" value="NZ_JASCYM010000008.1"/>
</dbReference>
<dbReference type="Proteomes" id="UP000072520">
    <property type="component" value="Unassembled WGS sequence"/>
</dbReference>
<dbReference type="Pfam" id="PF05137">
    <property type="entry name" value="PilN"/>
    <property type="match status" value="1"/>
</dbReference>
<dbReference type="InterPro" id="IPR007813">
    <property type="entry name" value="PilN"/>
</dbReference>
<feature type="coiled-coil region" evidence="1">
    <location>
        <begin position="47"/>
        <end position="84"/>
    </location>
</feature>
<protein>
    <recommendedName>
        <fullName evidence="4">PilN domain-containing protein</fullName>
    </recommendedName>
</protein>
<dbReference type="PANTHER" id="PTHR40278">
    <property type="entry name" value="DNA UTILIZATION PROTEIN HOFN"/>
    <property type="match status" value="1"/>
</dbReference>
<keyword evidence="1" id="KW-0175">Coiled coil</keyword>
<accession>A0AB34V9Q0</accession>
<dbReference type="InterPro" id="IPR052534">
    <property type="entry name" value="Extracell_DNA_Util/SecSys_Comp"/>
</dbReference>
<comment type="caution">
    <text evidence="2">The sequence shown here is derived from an EMBL/GenBank/DDBJ whole genome shotgun (WGS) entry which is preliminary data.</text>
</comment>
<evidence type="ECO:0000313" key="3">
    <source>
        <dbReference type="Proteomes" id="UP000072520"/>
    </source>
</evidence>
<organism evidence="2 3">
    <name type="scientific">Pantoea stewartii</name>
    <dbReference type="NCBI Taxonomy" id="66269"/>
    <lineage>
        <taxon>Bacteria</taxon>
        <taxon>Pseudomonadati</taxon>
        <taxon>Pseudomonadota</taxon>
        <taxon>Gammaproteobacteria</taxon>
        <taxon>Enterobacterales</taxon>
        <taxon>Erwiniaceae</taxon>
        <taxon>Pantoea</taxon>
    </lineage>
</organism>
<evidence type="ECO:0008006" key="4">
    <source>
        <dbReference type="Google" id="ProtNLM"/>
    </source>
</evidence>
<dbReference type="EMBL" id="LDSI01000034">
    <property type="protein sequence ID" value="KTS93330.1"/>
    <property type="molecule type" value="Genomic_DNA"/>
</dbReference>
<dbReference type="PANTHER" id="PTHR40278:SF1">
    <property type="entry name" value="DNA UTILIZATION PROTEIN HOFN"/>
    <property type="match status" value="1"/>
</dbReference>
<evidence type="ECO:0000256" key="1">
    <source>
        <dbReference type="SAM" id="Coils"/>
    </source>
</evidence>
<name>A0AB34V9Q0_9GAMM</name>
<proteinExistence type="predicted"/>
<evidence type="ECO:0000313" key="2">
    <source>
        <dbReference type="EMBL" id="KTS93330.1"/>
    </source>
</evidence>